<name>A0A9E7V7B3_9CHEL</name>
<sequence length="53" mass="6269">MPQMMPMNWTLIMLMTSVAMLMTMMIMHNFNLKSNLSSTLNPSNKKIMKNMEW</sequence>
<accession>A0A9E7V7B3</accession>
<dbReference type="EMBL" id="OK649926">
    <property type="protein sequence ID" value="UZA61281.1"/>
    <property type="molecule type" value="Genomic_DNA"/>
</dbReference>
<geneLocation type="mitochondrion" evidence="2"/>
<evidence type="ECO:0000256" key="1">
    <source>
        <dbReference type="SAM" id="Phobius"/>
    </source>
</evidence>
<feature type="transmembrane region" description="Helical" evidence="1">
    <location>
        <begin position="6"/>
        <end position="27"/>
    </location>
</feature>
<keyword evidence="1" id="KW-1133">Transmembrane helix</keyword>
<keyword evidence="1" id="KW-0812">Transmembrane</keyword>
<dbReference type="AlphaFoldDB" id="A0A9E7V7B3"/>
<keyword evidence="1" id="KW-0472">Membrane</keyword>
<protein>
    <submittedName>
        <fullName evidence="2">ATP synthase F0 subunit 8</fullName>
    </submittedName>
</protein>
<organism evidence="2">
    <name type="scientific">Endeis sp. JZ-2022</name>
    <dbReference type="NCBI Taxonomy" id="2992007"/>
    <lineage>
        <taxon>Eukaryota</taxon>
        <taxon>Metazoa</taxon>
        <taxon>Ecdysozoa</taxon>
        <taxon>Arthropoda</taxon>
        <taxon>Chelicerata</taxon>
        <taxon>Pycnogonida</taxon>
        <taxon>Pantopoda</taxon>
        <taxon>Endeidae</taxon>
        <taxon>Endeis</taxon>
    </lineage>
</organism>
<evidence type="ECO:0000313" key="2">
    <source>
        <dbReference type="EMBL" id="UZA61281.1"/>
    </source>
</evidence>
<reference evidence="2" key="1">
    <citation type="journal article" date="2022" name="Polar Biol.">
        <title>Mitochondrial genomes provide insight into interfamilial relationships within Pycnogonida.</title>
        <authorList>
            <person name="Zehnpfennig J.R."/>
            <person name="Varney R.M."/>
            <person name="Halanych K.M."/>
            <person name="Mahon A.R."/>
        </authorList>
    </citation>
    <scope>NUCLEOTIDE SEQUENCE</scope>
</reference>
<gene>
    <name evidence="2" type="primary">atp8</name>
</gene>
<proteinExistence type="predicted"/>
<keyword evidence="2" id="KW-0496">Mitochondrion</keyword>